<proteinExistence type="inferred from homology"/>
<comment type="similarity">
    <text evidence="4">Belongs to the LptD family.</text>
</comment>
<dbReference type="AlphaFoldDB" id="A0A1G9CGQ9"/>
<comment type="subcellular location">
    <subcellularLocation>
        <location evidence="4">Cell outer membrane</location>
    </subcellularLocation>
</comment>
<comment type="caution">
    <text evidence="4">Lacks conserved residue(s) required for the propagation of feature annotation.</text>
</comment>
<dbReference type="InterPro" id="IPR050218">
    <property type="entry name" value="LptD"/>
</dbReference>
<dbReference type="GO" id="GO:0009279">
    <property type="term" value="C:cell outer membrane"/>
    <property type="evidence" value="ECO:0007669"/>
    <property type="project" value="UniProtKB-SubCell"/>
</dbReference>
<gene>
    <name evidence="4" type="primary">lptD</name>
    <name evidence="7" type="ORF">SAMN05216212_2497</name>
</gene>
<evidence type="ECO:0000259" key="6">
    <source>
        <dbReference type="Pfam" id="PF04453"/>
    </source>
</evidence>
<feature type="domain" description="Organic solvent tolerance-like N-terminal" evidence="5">
    <location>
        <begin position="111"/>
        <end position="229"/>
    </location>
</feature>
<keyword evidence="2 4" id="KW-0472">Membrane</keyword>
<dbReference type="RefSeq" id="WP_091514536.1">
    <property type="nucleotide sequence ID" value="NZ_FNFH01000005.1"/>
</dbReference>
<evidence type="ECO:0000313" key="8">
    <source>
        <dbReference type="Proteomes" id="UP000199305"/>
    </source>
</evidence>
<feature type="signal peptide" evidence="4">
    <location>
        <begin position="1"/>
        <end position="35"/>
    </location>
</feature>
<comment type="subunit">
    <text evidence="4">Component of the lipopolysaccharide transport and assembly complex. Interacts with LptE and LptA.</text>
</comment>
<evidence type="ECO:0000256" key="3">
    <source>
        <dbReference type="ARBA" id="ARBA00023237"/>
    </source>
</evidence>
<comment type="function">
    <text evidence="4">Together with LptE, is involved in the assembly of lipopolysaccharide (LPS) at the surface of the outer membrane.</text>
</comment>
<dbReference type="PANTHER" id="PTHR30189:SF1">
    <property type="entry name" value="LPS-ASSEMBLY PROTEIN LPTD"/>
    <property type="match status" value="1"/>
</dbReference>
<feature type="domain" description="LptD C-terminal" evidence="6">
    <location>
        <begin position="360"/>
        <end position="764"/>
    </location>
</feature>
<dbReference type="HAMAP" id="MF_01411">
    <property type="entry name" value="LPS_assembly_LptD"/>
    <property type="match status" value="1"/>
</dbReference>
<dbReference type="EMBL" id="FNFH01000005">
    <property type="protein sequence ID" value="SDK50605.1"/>
    <property type="molecule type" value="Genomic_DNA"/>
</dbReference>
<dbReference type="InterPro" id="IPR020889">
    <property type="entry name" value="LipoPS_assembly_LptD"/>
</dbReference>
<dbReference type="OrthoDB" id="9760225at2"/>
<reference evidence="8" key="1">
    <citation type="submission" date="2016-10" db="EMBL/GenBank/DDBJ databases">
        <authorList>
            <person name="Varghese N."/>
            <person name="Submissions S."/>
        </authorList>
    </citation>
    <scope>NUCLEOTIDE SEQUENCE [LARGE SCALE GENOMIC DNA]</scope>
    <source>
        <strain evidence="8">CGMCC 1.10658</strain>
    </source>
</reference>
<dbReference type="GO" id="GO:1990351">
    <property type="term" value="C:transporter complex"/>
    <property type="evidence" value="ECO:0007669"/>
    <property type="project" value="TreeGrafter"/>
</dbReference>
<dbReference type="Proteomes" id="UP000199305">
    <property type="component" value="Unassembled WGS sequence"/>
</dbReference>
<dbReference type="STRING" id="658219.SAMN05216212_2497"/>
<dbReference type="PANTHER" id="PTHR30189">
    <property type="entry name" value="LPS-ASSEMBLY PROTEIN"/>
    <property type="match status" value="1"/>
</dbReference>
<accession>A0A1G9CGQ9</accession>
<evidence type="ECO:0000313" key="7">
    <source>
        <dbReference type="EMBL" id="SDK50605.1"/>
    </source>
</evidence>
<dbReference type="GO" id="GO:0015920">
    <property type="term" value="P:lipopolysaccharide transport"/>
    <property type="evidence" value="ECO:0007669"/>
    <property type="project" value="InterPro"/>
</dbReference>
<keyword evidence="8" id="KW-1185">Reference proteome</keyword>
<evidence type="ECO:0000256" key="1">
    <source>
        <dbReference type="ARBA" id="ARBA00022729"/>
    </source>
</evidence>
<name>A0A1G9CGQ9_9GAMM</name>
<evidence type="ECO:0000256" key="4">
    <source>
        <dbReference type="HAMAP-Rule" id="MF_01411"/>
    </source>
</evidence>
<keyword evidence="3 4" id="KW-0998">Cell outer membrane</keyword>
<protein>
    <recommendedName>
        <fullName evidence="4">LPS-assembly protein LptD</fullName>
    </recommendedName>
</protein>
<dbReference type="GO" id="GO:0043165">
    <property type="term" value="P:Gram-negative-bacterium-type cell outer membrane assembly"/>
    <property type="evidence" value="ECO:0007669"/>
    <property type="project" value="UniProtKB-UniRule"/>
</dbReference>
<evidence type="ECO:0000256" key="2">
    <source>
        <dbReference type="ARBA" id="ARBA00023136"/>
    </source>
</evidence>
<evidence type="ECO:0000259" key="5">
    <source>
        <dbReference type="Pfam" id="PF03968"/>
    </source>
</evidence>
<dbReference type="Pfam" id="PF03968">
    <property type="entry name" value="LptD_N"/>
    <property type="match status" value="1"/>
</dbReference>
<dbReference type="InterPro" id="IPR007543">
    <property type="entry name" value="LptD_C"/>
</dbReference>
<keyword evidence="1 4" id="KW-0732">Signal</keyword>
<organism evidence="7 8">
    <name type="scientific">Microbulbifer yueqingensis</name>
    <dbReference type="NCBI Taxonomy" id="658219"/>
    <lineage>
        <taxon>Bacteria</taxon>
        <taxon>Pseudomonadati</taxon>
        <taxon>Pseudomonadota</taxon>
        <taxon>Gammaproteobacteria</taxon>
        <taxon>Cellvibrionales</taxon>
        <taxon>Microbulbiferaceae</taxon>
        <taxon>Microbulbifer</taxon>
    </lineage>
</organism>
<sequence length="860" mass="97308" precursor="true">MLEAPRWRRLTLAIAQIYRPHVLAIGLAAAQPAWAQDPAAPTDPVSGPADNPYLYLDWLPAWQLPAEMRAGLPPACSGAFLPPPRNYRDAHLRPDEASLRATADASQWLDDGSAQLRGNVHITQGYRQLFADQVDVEPGDNTAYLRGAIEIREPNLLVRGRAAEIHTDSRAAKIEDATYVIHDEFIHGSATYASREASGELNLVGGSYTRCEPGHVVWQINGGEINIDNVERQGVARNVRLEILDVPVFYFPYLRFPVGSARLSGLLFPSVSNSDENGWDVAIPYYWNIAPQMDATIVPRYIQYRGTGAEVEVRHLSPWFNTEIRAAGLPNDKGGDDEDARKLIDRGFPEELVLPAKGEDRWLANVEQQGSSGGAWFTKIDYTKVSDPDYFRDLDTANLSVSAETALSQAASFGLLGRHWRASLRLQEYQQLVKDRFDTYSQLPRLDVDGNYRWGDWALSLDHQLTSFDHDDTQTIRFIADPLDPDSVRTASRNFITADRARLDYEFGWERQWLWGYFTPGVALRYLSYQLDDQFLRPESSSSPEASAAQLTLDTGLFFERDGRAWNFDYIQTLEPRLFALVSSDADQQDFNNIAIMPRDGGDDLLFDTSLFTFSYDQLFRDSRFNGNDRIDDADRVALGLTTRFIDPVSGRDLLAASVGQVFYGEDVQIGLREPILDQPRSEFAARLESRPLQSLRISSELIYDDKDTELNRGNVTLRYLDEDLRLFNFSYRYLRQDEDFEITGNPADQPVRQVDASMVLPIGGGTSLLARANYDVTFERELEYLAGVEYDSCCYQARLAWRRTLDNDLADVLTPEELEYEEGIYLDFQLKGLAGLGTTVTRMLTEGIPNFEQREMLRQ</sequence>
<dbReference type="Pfam" id="PF04453">
    <property type="entry name" value="LptD"/>
    <property type="match status" value="1"/>
</dbReference>
<feature type="chain" id="PRO_5011802103" description="LPS-assembly protein LptD" evidence="4">
    <location>
        <begin position="36"/>
        <end position="860"/>
    </location>
</feature>
<dbReference type="InterPro" id="IPR005653">
    <property type="entry name" value="OstA-like_N"/>
</dbReference>